<dbReference type="InterPro" id="IPR050215">
    <property type="entry name" value="Thiolase-like_sf_Thiolase"/>
</dbReference>
<dbReference type="Gene3D" id="3.40.47.10">
    <property type="match status" value="1"/>
</dbReference>
<evidence type="ECO:0000259" key="1">
    <source>
        <dbReference type="Pfam" id="PF00108"/>
    </source>
</evidence>
<comment type="caution">
    <text evidence="2">The sequence shown here is derived from an EMBL/GenBank/DDBJ whole genome shotgun (WGS) entry which is preliminary data.</text>
</comment>
<dbReference type="GO" id="GO:0006635">
    <property type="term" value="P:fatty acid beta-oxidation"/>
    <property type="evidence" value="ECO:0007669"/>
    <property type="project" value="TreeGrafter"/>
</dbReference>
<dbReference type="GO" id="GO:0010124">
    <property type="term" value="P:phenylacetate catabolic process"/>
    <property type="evidence" value="ECO:0007669"/>
    <property type="project" value="TreeGrafter"/>
</dbReference>
<dbReference type="SUPFAM" id="SSF53901">
    <property type="entry name" value="Thiolase-like"/>
    <property type="match status" value="1"/>
</dbReference>
<dbReference type="InterPro" id="IPR020616">
    <property type="entry name" value="Thiolase_N"/>
</dbReference>
<dbReference type="PANTHER" id="PTHR43853:SF21">
    <property type="entry name" value="STEROID 3-KETOACYL-COA THIOLASE"/>
    <property type="match status" value="1"/>
</dbReference>
<name>X0S3S4_9ZZZZ</name>
<reference evidence="2" key="1">
    <citation type="journal article" date="2014" name="Front. Microbiol.">
        <title>High frequency of phylogenetically diverse reductive dehalogenase-homologous genes in deep subseafloor sedimentary metagenomes.</title>
        <authorList>
            <person name="Kawai M."/>
            <person name="Futagami T."/>
            <person name="Toyoda A."/>
            <person name="Takaki Y."/>
            <person name="Nishi S."/>
            <person name="Hori S."/>
            <person name="Arai W."/>
            <person name="Tsubouchi T."/>
            <person name="Morono Y."/>
            <person name="Uchiyama I."/>
            <person name="Ito T."/>
            <person name="Fujiyama A."/>
            <person name="Inagaki F."/>
            <person name="Takami H."/>
        </authorList>
    </citation>
    <scope>NUCLEOTIDE SEQUENCE</scope>
    <source>
        <strain evidence="2">Expedition CK06-06</strain>
    </source>
</reference>
<accession>X0S3S4</accession>
<evidence type="ECO:0000313" key="2">
    <source>
        <dbReference type="EMBL" id="GAF75674.1"/>
    </source>
</evidence>
<dbReference type="GO" id="GO:0003988">
    <property type="term" value="F:acetyl-CoA C-acyltransferase activity"/>
    <property type="evidence" value="ECO:0007669"/>
    <property type="project" value="TreeGrafter"/>
</dbReference>
<gene>
    <name evidence="2" type="ORF">S01H1_13418</name>
</gene>
<proteinExistence type="predicted"/>
<organism evidence="2">
    <name type="scientific">marine sediment metagenome</name>
    <dbReference type="NCBI Taxonomy" id="412755"/>
    <lineage>
        <taxon>unclassified sequences</taxon>
        <taxon>metagenomes</taxon>
        <taxon>ecological metagenomes</taxon>
    </lineage>
</organism>
<dbReference type="Pfam" id="PF00108">
    <property type="entry name" value="Thiolase_N"/>
    <property type="match status" value="1"/>
</dbReference>
<feature type="domain" description="Thiolase N-terminal" evidence="1">
    <location>
        <begin position="26"/>
        <end position="110"/>
    </location>
</feature>
<sequence>MFDLIPNPHSLIPKYTGEIVMAREAVIVAGARTAVGRAKRGTLKSFRAEDMAKAVVGAVWERVGDLDKAIVDDIVIGCAFPEGSQGLNMARPVALHAGFPSSVPAMTVNR</sequence>
<dbReference type="InterPro" id="IPR016039">
    <property type="entry name" value="Thiolase-like"/>
</dbReference>
<dbReference type="PANTHER" id="PTHR43853">
    <property type="entry name" value="3-KETOACYL-COA THIOLASE, PEROXISOMAL"/>
    <property type="match status" value="1"/>
</dbReference>
<dbReference type="EMBL" id="BARS01006922">
    <property type="protein sequence ID" value="GAF75674.1"/>
    <property type="molecule type" value="Genomic_DNA"/>
</dbReference>
<dbReference type="AlphaFoldDB" id="X0S3S4"/>
<feature type="non-terminal residue" evidence="2">
    <location>
        <position position="110"/>
    </location>
</feature>
<protein>
    <recommendedName>
        <fullName evidence="1">Thiolase N-terminal domain-containing protein</fullName>
    </recommendedName>
</protein>